<keyword evidence="7" id="KW-1185">Reference proteome</keyword>
<evidence type="ECO:0000256" key="3">
    <source>
        <dbReference type="ARBA" id="ARBA00022989"/>
    </source>
</evidence>
<organism evidence="6 7">
    <name type="scientific">Collichthys lucidus</name>
    <name type="common">Big head croaker</name>
    <name type="synonym">Sciaena lucida</name>
    <dbReference type="NCBI Taxonomy" id="240159"/>
    <lineage>
        <taxon>Eukaryota</taxon>
        <taxon>Metazoa</taxon>
        <taxon>Chordata</taxon>
        <taxon>Craniata</taxon>
        <taxon>Vertebrata</taxon>
        <taxon>Euteleostomi</taxon>
        <taxon>Actinopterygii</taxon>
        <taxon>Neopterygii</taxon>
        <taxon>Teleostei</taxon>
        <taxon>Neoteleostei</taxon>
        <taxon>Acanthomorphata</taxon>
        <taxon>Eupercaria</taxon>
        <taxon>Sciaenidae</taxon>
        <taxon>Collichthys</taxon>
    </lineage>
</organism>
<dbReference type="AlphaFoldDB" id="A0A4U5U3D9"/>
<sequence>MLVLIQMLSRITLPCHFLLNNFMAAVPSHHCNITALDDEGVFGNLTLEEKMVVGIPADENGDQESCLMFSKPQYQHLSGLNISEDTFTVPCQNGWVYDNSTFKSTLATEALLEPGQTETTEKKYTFVDLFKTPNMRKLSICLGIVWYGVAFTYYGISLNITGFGLNIYLTQLIFASIEIPMKVGVYIFLEKLGRRPTEAGALLATGLCLFINLFVSKDKWLIRTVVAVLGKALSEASFTIIYLYTMELFPTVIRENGLGYTSFLARLAVSISVLVMLLEDVWRLLPAVVYCTVAIGAGLVASLLPETLNVRLPEIIEDIEKPSSLDEKGAFRNLSQAERLIVSIPVQEDGTPSSCQMFAEPQYHLLLNSSNITDLLTVSCQNGWLYDNTTYKSTLATEWDLVCDMRRVNRATATIFFIGVMVGAAVFGYLSDRCS</sequence>
<dbReference type="EMBL" id="CM014080">
    <property type="protein sequence ID" value="TKS68238.1"/>
    <property type="molecule type" value="Genomic_DNA"/>
</dbReference>
<feature type="transmembrane region" description="Helical" evidence="5">
    <location>
        <begin position="168"/>
        <end position="189"/>
    </location>
</feature>
<evidence type="ECO:0000313" key="7">
    <source>
        <dbReference type="Proteomes" id="UP000298787"/>
    </source>
</evidence>
<protein>
    <submittedName>
        <fullName evidence="6">Solute carrier family 22 member 7</fullName>
    </submittedName>
</protein>
<dbReference type="SUPFAM" id="SSF103473">
    <property type="entry name" value="MFS general substrate transporter"/>
    <property type="match status" value="1"/>
</dbReference>
<evidence type="ECO:0000256" key="1">
    <source>
        <dbReference type="ARBA" id="ARBA00004141"/>
    </source>
</evidence>
<evidence type="ECO:0000256" key="4">
    <source>
        <dbReference type="ARBA" id="ARBA00023136"/>
    </source>
</evidence>
<keyword evidence="3 5" id="KW-1133">Transmembrane helix</keyword>
<evidence type="ECO:0000313" key="6">
    <source>
        <dbReference type="EMBL" id="TKS68238.1"/>
    </source>
</evidence>
<dbReference type="Proteomes" id="UP000298787">
    <property type="component" value="Chromosome 3"/>
</dbReference>
<keyword evidence="2 5" id="KW-0812">Transmembrane</keyword>
<name>A0A4U5U3D9_COLLU</name>
<proteinExistence type="predicted"/>
<dbReference type="InterPro" id="IPR036259">
    <property type="entry name" value="MFS_trans_sf"/>
</dbReference>
<dbReference type="Gene3D" id="1.20.1250.20">
    <property type="entry name" value="MFS general substrate transporter like domains"/>
    <property type="match status" value="1"/>
</dbReference>
<dbReference type="GO" id="GO:0016020">
    <property type="term" value="C:membrane"/>
    <property type="evidence" value="ECO:0007669"/>
    <property type="project" value="UniProtKB-SubCell"/>
</dbReference>
<feature type="transmembrane region" description="Helical" evidence="5">
    <location>
        <begin position="257"/>
        <end position="278"/>
    </location>
</feature>
<keyword evidence="4 5" id="KW-0472">Membrane</keyword>
<dbReference type="PANTHER" id="PTHR24064">
    <property type="entry name" value="SOLUTE CARRIER FAMILY 22 MEMBER"/>
    <property type="match status" value="1"/>
</dbReference>
<dbReference type="STRING" id="240159.A0A4U5U3D9"/>
<evidence type="ECO:0000256" key="2">
    <source>
        <dbReference type="ARBA" id="ARBA00022692"/>
    </source>
</evidence>
<comment type="subcellular location">
    <subcellularLocation>
        <location evidence="1">Membrane</location>
        <topology evidence="1">Multi-pass membrane protein</topology>
    </subcellularLocation>
</comment>
<feature type="transmembrane region" description="Helical" evidence="5">
    <location>
        <begin position="221"/>
        <end position="245"/>
    </location>
</feature>
<gene>
    <name evidence="6" type="ORF">D9C73_002299</name>
</gene>
<feature type="transmembrane region" description="Helical" evidence="5">
    <location>
        <begin position="411"/>
        <end position="430"/>
    </location>
</feature>
<evidence type="ECO:0000256" key="5">
    <source>
        <dbReference type="SAM" id="Phobius"/>
    </source>
</evidence>
<feature type="transmembrane region" description="Helical" evidence="5">
    <location>
        <begin position="138"/>
        <end position="156"/>
    </location>
</feature>
<accession>A0A4U5U3D9</accession>
<feature type="transmembrane region" description="Helical" evidence="5">
    <location>
        <begin position="284"/>
        <end position="304"/>
    </location>
</feature>
<feature type="transmembrane region" description="Helical" evidence="5">
    <location>
        <begin position="196"/>
        <end position="215"/>
    </location>
</feature>
<reference evidence="6 7" key="1">
    <citation type="submission" date="2019-01" db="EMBL/GenBank/DDBJ databases">
        <title>Genome Assembly of Collichthys lucidus.</title>
        <authorList>
            <person name="Cai M."/>
            <person name="Xiao S."/>
        </authorList>
    </citation>
    <scope>NUCLEOTIDE SEQUENCE [LARGE SCALE GENOMIC DNA]</scope>
    <source>
        <strain evidence="6">JT15FE1705JMU</strain>
        <tissue evidence="6">Muscle</tissue>
    </source>
</reference>